<dbReference type="KEGG" id="fgg:FSB75_08025"/>
<evidence type="ECO:0000256" key="13">
    <source>
        <dbReference type="RuleBase" id="RU003785"/>
    </source>
</evidence>
<evidence type="ECO:0000256" key="12">
    <source>
        <dbReference type="RuleBase" id="RU003784"/>
    </source>
</evidence>
<feature type="binding site" evidence="10">
    <location>
        <begin position="13"/>
        <end position="20"/>
    </location>
    <ligand>
        <name>ATP</name>
        <dbReference type="ChEBI" id="CHEBI:30616"/>
    </ligand>
</feature>
<dbReference type="GO" id="GO:0006400">
    <property type="term" value="P:tRNA modification"/>
    <property type="evidence" value="ECO:0007669"/>
    <property type="project" value="TreeGrafter"/>
</dbReference>
<comment type="caution">
    <text evidence="10">Lacks conserved residue(s) required for the propagation of feature annotation.</text>
</comment>
<comment type="subunit">
    <text evidence="10">Monomer.</text>
</comment>
<comment type="similarity">
    <text evidence="3 10 13">Belongs to the IPP transferase family.</text>
</comment>
<evidence type="ECO:0000256" key="11">
    <source>
        <dbReference type="RuleBase" id="RU003783"/>
    </source>
</evidence>
<evidence type="ECO:0000256" key="1">
    <source>
        <dbReference type="ARBA" id="ARBA00001946"/>
    </source>
</evidence>
<evidence type="ECO:0000313" key="14">
    <source>
        <dbReference type="EMBL" id="QEC55843.1"/>
    </source>
</evidence>
<evidence type="ECO:0000256" key="3">
    <source>
        <dbReference type="ARBA" id="ARBA00005842"/>
    </source>
</evidence>
<reference evidence="14 15" key="1">
    <citation type="journal article" date="2015" name="Int. J. Syst. Evol. Microbiol.">
        <title>Flavisolibacter ginsenosidimutans sp. nov., with ginsenoside-converting activity isolated from soil used for cultivating ginseng.</title>
        <authorList>
            <person name="Zhao Y."/>
            <person name="Liu Q."/>
            <person name="Kang M.S."/>
            <person name="Jin F."/>
            <person name="Yu H."/>
            <person name="Im W.T."/>
        </authorList>
    </citation>
    <scope>NUCLEOTIDE SEQUENCE [LARGE SCALE GENOMIC DNA]</scope>
    <source>
        <strain evidence="14 15">Gsoil 636</strain>
    </source>
</reference>
<gene>
    <name evidence="10 14" type="primary">miaA</name>
    <name evidence="14" type="ORF">FSB75_08025</name>
</gene>
<dbReference type="Gene3D" id="1.10.20.140">
    <property type="match status" value="1"/>
</dbReference>
<comment type="function">
    <text evidence="2 10 12">Catalyzes the transfer of a dimethylallyl group onto the adenine at position 37 in tRNAs that read codons beginning with uridine, leading to the formation of N6-(dimethylallyl)adenosine (i(6)A).</text>
</comment>
<comment type="catalytic activity">
    <reaction evidence="9 10 11">
        <text>adenosine(37) in tRNA + dimethylallyl diphosphate = N(6)-dimethylallyladenosine(37) in tRNA + diphosphate</text>
        <dbReference type="Rhea" id="RHEA:26482"/>
        <dbReference type="Rhea" id="RHEA-COMP:10162"/>
        <dbReference type="Rhea" id="RHEA-COMP:10375"/>
        <dbReference type="ChEBI" id="CHEBI:33019"/>
        <dbReference type="ChEBI" id="CHEBI:57623"/>
        <dbReference type="ChEBI" id="CHEBI:74411"/>
        <dbReference type="ChEBI" id="CHEBI:74415"/>
        <dbReference type="EC" id="2.5.1.75"/>
    </reaction>
</comment>
<dbReference type="RefSeq" id="WP_146785304.1">
    <property type="nucleotide sequence ID" value="NZ_BAABIO010000001.1"/>
</dbReference>
<evidence type="ECO:0000256" key="5">
    <source>
        <dbReference type="ARBA" id="ARBA00022694"/>
    </source>
</evidence>
<name>A0A5B8UH56_9BACT</name>
<feature type="site" description="Interaction with substrate tRNA" evidence="10">
    <location>
        <position position="134"/>
    </location>
</feature>
<dbReference type="HAMAP" id="MF_00185">
    <property type="entry name" value="IPP_trans"/>
    <property type="match status" value="1"/>
</dbReference>
<feature type="region of interest" description="Interaction with substrate tRNA" evidence="10">
    <location>
        <begin position="162"/>
        <end position="166"/>
    </location>
</feature>
<dbReference type="Gene3D" id="3.40.50.300">
    <property type="entry name" value="P-loop containing nucleotide triphosphate hydrolases"/>
    <property type="match status" value="1"/>
</dbReference>
<keyword evidence="6 10" id="KW-0547">Nucleotide-binding</keyword>
<dbReference type="PANTHER" id="PTHR11088:SF60">
    <property type="entry name" value="TRNA DIMETHYLALLYLTRANSFERASE"/>
    <property type="match status" value="1"/>
</dbReference>
<dbReference type="EC" id="2.5.1.75" evidence="10"/>
<dbReference type="InterPro" id="IPR027417">
    <property type="entry name" value="P-loop_NTPase"/>
</dbReference>
<feature type="site" description="Interaction with substrate tRNA" evidence="10">
    <location>
        <position position="104"/>
    </location>
</feature>
<dbReference type="OrthoDB" id="9776390at2"/>
<dbReference type="EMBL" id="CP042433">
    <property type="protein sequence ID" value="QEC55843.1"/>
    <property type="molecule type" value="Genomic_DNA"/>
</dbReference>
<dbReference type="InterPro" id="IPR039657">
    <property type="entry name" value="Dimethylallyltransferase"/>
</dbReference>
<keyword evidence="7 10" id="KW-0067">ATP-binding</keyword>
<keyword evidence="8 10" id="KW-0460">Magnesium</keyword>
<dbReference type="GO" id="GO:0005524">
    <property type="term" value="F:ATP binding"/>
    <property type="evidence" value="ECO:0007669"/>
    <property type="project" value="UniProtKB-UniRule"/>
</dbReference>
<dbReference type="PANTHER" id="PTHR11088">
    <property type="entry name" value="TRNA DIMETHYLALLYLTRANSFERASE"/>
    <property type="match status" value="1"/>
</dbReference>
<dbReference type="InterPro" id="IPR018022">
    <property type="entry name" value="IPT"/>
</dbReference>
<evidence type="ECO:0000256" key="4">
    <source>
        <dbReference type="ARBA" id="ARBA00022679"/>
    </source>
</evidence>
<feature type="region of interest" description="Interaction with substrate tRNA" evidence="10">
    <location>
        <begin position="38"/>
        <end position="41"/>
    </location>
</feature>
<evidence type="ECO:0000256" key="7">
    <source>
        <dbReference type="ARBA" id="ARBA00022840"/>
    </source>
</evidence>
<protein>
    <recommendedName>
        <fullName evidence="10">tRNA dimethylallyltransferase</fullName>
        <ecNumber evidence="10">2.5.1.75</ecNumber>
    </recommendedName>
    <alternativeName>
        <fullName evidence="10">Dimethylallyl diphosphate:tRNA dimethylallyltransferase</fullName>
        <shortName evidence="10">DMAPP:tRNA dimethylallyltransferase</shortName>
        <shortName evidence="10">DMATase</shortName>
    </alternativeName>
    <alternativeName>
        <fullName evidence="10">Isopentenyl-diphosphate:tRNA isopentenyltransferase</fullName>
        <shortName evidence="10">IPP transferase</shortName>
        <shortName evidence="10">IPPT</shortName>
        <shortName evidence="10">IPTase</shortName>
    </alternativeName>
</protein>
<dbReference type="Pfam" id="PF01715">
    <property type="entry name" value="IPPT"/>
    <property type="match status" value="1"/>
</dbReference>
<dbReference type="GO" id="GO:0052381">
    <property type="term" value="F:tRNA dimethylallyltransferase activity"/>
    <property type="evidence" value="ECO:0007669"/>
    <property type="project" value="UniProtKB-UniRule"/>
</dbReference>
<organism evidence="14 15">
    <name type="scientific">Flavisolibacter ginsenosidimutans</name>
    <dbReference type="NCBI Taxonomy" id="661481"/>
    <lineage>
        <taxon>Bacteria</taxon>
        <taxon>Pseudomonadati</taxon>
        <taxon>Bacteroidota</taxon>
        <taxon>Chitinophagia</taxon>
        <taxon>Chitinophagales</taxon>
        <taxon>Chitinophagaceae</taxon>
        <taxon>Flavisolibacter</taxon>
    </lineage>
</organism>
<dbReference type="SUPFAM" id="SSF52540">
    <property type="entry name" value="P-loop containing nucleoside triphosphate hydrolases"/>
    <property type="match status" value="2"/>
</dbReference>
<evidence type="ECO:0000256" key="2">
    <source>
        <dbReference type="ARBA" id="ARBA00003213"/>
    </source>
</evidence>
<evidence type="ECO:0000256" key="6">
    <source>
        <dbReference type="ARBA" id="ARBA00022741"/>
    </source>
</evidence>
<keyword evidence="15" id="KW-1185">Reference proteome</keyword>
<evidence type="ECO:0000256" key="10">
    <source>
        <dbReference type="HAMAP-Rule" id="MF_00185"/>
    </source>
</evidence>
<feature type="binding site" evidence="10">
    <location>
        <begin position="15"/>
        <end position="20"/>
    </location>
    <ligand>
        <name>substrate</name>
    </ligand>
</feature>
<proteinExistence type="inferred from homology"/>
<keyword evidence="4 10" id="KW-0808">Transferase</keyword>
<dbReference type="AlphaFoldDB" id="A0A5B8UH56"/>
<dbReference type="Proteomes" id="UP000321204">
    <property type="component" value="Chromosome"/>
</dbReference>
<sequence>MQHAQKTVIIIAGPTAAGKTSVAIEIAKHLATEIISADSRQCYKELNVGVARPSEEELKAVPHHFIASHSIQQKVTAATFEEYALQKAAELFQQHDTVVMVGGTGLYIKAFAEGMDPIPHVPETVHKEIVSAYREKGIEWLREEIKIQDPLFWQKGETQNPQRMMRALEVAKAAGQSIFSFQKGEKKHRDFNVIKIALELPKETLHRNINTRVDKMMNEGLLEEVKSLQPYQYLNALQTVGYKELFAHLKNEVSLNEAVEAIKQNTRQYAKRQLTWFRKDKKYSWCAPLAEDVIRLLAQRGF</sequence>
<keyword evidence="5 10" id="KW-0819">tRNA processing</keyword>
<dbReference type="NCBIfam" id="TIGR00174">
    <property type="entry name" value="miaA"/>
    <property type="match status" value="1"/>
</dbReference>
<evidence type="ECO:0000256" key="9">
    <source>
        <dbReference type="ARBA" id="ARBA00049563"/>
    </source>
</evidence>
<comment type="cofactor">
    <cofactor evidence="1 10">
        <name>Mg(2+)</name>
        <dbReference type="ChEBI" id="CHEBI:18420"/>
    </cofactor>
</comment>
<accession>A0A5B8UH56</accession>
<evidence type="ECO:0000256" key="8">
    <source>
        <dbReference type="ARBA" id="ARBA00022842"/>
    </source>
</evidence>
<evidence type="ECO:0000313" key="15">
    <source>
        <dbReference type="Proteomes" id="UP000321204"/>
    </source>
</evidence>